<feature type="non-terminal residue" evidence="1">
    <location>
        <position position="1"/>
    </location>
</feature>
<proteinExistence type="predicted"/>
<comment type="caution">
    <text evidence="1">The sequence shown here is derived from an EMBL/GenBank/DDBJ whole genome shotgun (WGS) entry which is preliminary data.</text>
</comment>
<name>A0ACA9RHS9_9GLOM</name>
<gene>
    <name evidence="1" type="ORF">RPERSI_LOCUS19750</name>
</gene>
<reference evidence="1" key="1">
    <citation type="submission" date="2021-06" db="EMBL/GenBank/DDBJ databases">
        <authorList>
            <person name="Kallberg Y."/>
            <person name="Tangrot J."/>
            <person name="Rosling A."/>
        </authorList>
    </citation>
    <scope>NUCLEOTIDE SEQUENCE</scope>
    <source>
        <strain evidence="1">MA461A</strain>
    </source>
</reference>
<sequence>IPLYQTTLTTREYNIFIKVINALRELERKYTEELEKILRKKKENQKKYLDKLKKFPEIKDSLIYITIGYLSKEKEVLKNDLT</sequence>
<keyword evidence="2" id="KW-1185">Reference proteome</keyword>
<dbReference type="EMBL" id="CAJVQC010054616">
    <property type="protein sequence ID" value="CAG8794382.1"/>
    <property type="molecule type" value="Genomic_DNA"/>
</dbReference>
<organism evidence="1 2">
    <name type="scientific">Racocetra persica</name>
    <dbReference type="NCBI Taxonomy" id="160502"/>
    <lineage>
        <taxon>Eukaryota</taxon>
        <taxon>Fungi</taxon>
        <taxon>Fungi incertae sedis</taxon>
        <taxon>Mucoromycota</taxon>
        <taxon>Glomeromycotina</taxon>
        <taxon>Glomeromycetes</taxon>
        <taxon>Diversisporales</taxon>
        <taxon>Gigasporaceae</taxon>
        <taxon>Racocetra</taxon>
    </lineage>
</organism>
<dbReference type="Proteomes" id="UP000789920">
    <property type="component" value="Unassembled WGS sequence"/>
</dbReference>
<evidence type="ECO:0000313" key="1">
    <source>
        <dbReference type="EMBL" id="CAG8794382.1"/>
    </source>
</evidence>
<protein>
    <submittedName>
        <fullName evidence="1">24670_t:CDS:1</fullName>
    </submittedName>
</protein>
<accession>A0ACA9RHS9</accession>
<evidence type="ECO:0000313" key="2">
    <source>
        <dbReference type="Proteomes" id="UP000789920"/>
    </source>
</evidence>